<keyword evidence="15" id="KW-0812">Transmembrane</keyword>
<dbReference type="GO" id="GO:0020037">
    <property type="term" value="F:heme binding"/>
    <property type="evidence" value="ECO:0007669"/>
    <property type="project" value="InterPro"/>
</dbReference>
<proteinExistence type="evidence at transcript level"/>
<evidence type="ECO:0000256" key="6">
    <source>
        <dbReference type="ARBA" id="ARBA00022723"/>
    </source>
</evidence>
<dbReference type="InterPro" id="IPR050476">
    <property type="entry name" value="Insect_CytP450_Detox"/>
</dbReference>
<evidence type="ECO:0000256" key="15">
    <source>
        <dbReference type="SAM" id="Phobius"/>
    </source>
</evidence>
<accession>M4VQG0</accession>
<dbReference type="GO" id="GO:0004497">
    <property type="term" value="F:monooxygenase activity"/>
    <property type="evidence" value="ECO:0007669"/>
    <property type="project" value="UniProtKB-KW"/>
</dbReference>
<keyword evidence="12 15" id="KW-0472">Membrane</keyword>
<evidence type="ECO:0000256" key="7">
    <source>
        <dbReference type="ARBA" id="ARBA00022824"/>
    </source>
</evidence>
<dbReference type="SUPFAM" id="SSF48264">
    <property type="entry name" value="Cytochrome P450"/>
    <property type="match status" value="1"/>
</dbReference>
<evidence type="ECO:0000256" key="3">
    <source>
        <dbReference type="ARBA" id="ARBA00004406"/>
    </source>
</evidence>
<evidence type="ECO:0000256" key="14">
    <source>
        <dbReference type="RuleBase" id="RU000461"/>
    </source>
</evidence>
<dbReference type="PROSITE" id="PS00086">
    <property type="entry name" value="CYTOCHROME_P450"/>
    <property type="match status" value="1"/>
</dbReference>
<dbReference type="GO" id="GO:0005506">
    <property type="term" value="F:iron ion binding"/>
    <property type="evidence" value="ECO:0007669"/>
    <property type="project" value="InterPro"/>
</dbReference>
<evidence type="ECO:0000256" key="1">
    <source>
        <dbReference type="ARBA" id="ARBA00001971"/>
    </source>
</evidence>
<dbReference type="Gene3D" id="1.10.630.10">
    <property type="entry name" value="Cytochrome P450"/>
    <property type="match status" value="1"/>
</dbReference>
<dbReference type="PRINTS" id="PR00463">
    <property type="entry name" value="EP450I"/>
</dbReference>
<comment type="subcellular location">
    <subcellularLocation>
        <location evidence="3">Endoplasmic reticulum membrane</location>
        <topology evidence="3">Peripheral membrane protein</topology>
    </subcellularLocation>
    <subcellularLocation>
        <location evidence="2">Microsome membrane</location>
        <topology evidence="2">Peripheral membrane protein</topology>
    </subcellularLocation>
</comment>
<evidence type="ECO:0000256" key="8">
    <source>
        <dbReference type="ARBA" id="ARBA00022848"/>
    </source>
</evidence>
<sequence length="517" mass="59588">MLLNNFTLNILAVFVTILVGVIVYFKWHLSYWDRLGVPSLSPVLFFGDTKDLILSKCTIGEQFRVFYNKFKSKGFKHGGIFFGPIPFYIAIDPEIIKHILQKDFQHFMNHGYYINEEDDPLTGHLLNLENVKWKNMRAKLTPTFTSGKMKIMFQTLADYTTGLKKVMDDSALNHTPVDIKDIFGRFTTDIIGSVAFGIECNSLENPDAEFRKYGKKVFEIDFFGRIKTLCTFAIPHPILRLFRFKFYNSDVATFFMDAIRETVNYREKNNIYRKDFMHLLLQLKNRGLVTDDEKITGDKDIVTEALTMNELAAQAFVFFLAGFETSSTAMTWALYELAINPDVQQKLRAEINDVLRKHNNKLTYEAMMDMTFMEKVICETLRKYPPIPVLTRKCTKDYTIPNTSIQLQRGVSVSVPVLALHTDPEYYPNPEKFDPDRFSDENVKARPGFTWLPFGEGPRICIGLRFGLLQSKVGLTAVLKHYRIKLNHKTQLPVTLNPRSFITSAKGGVWLDVEKID</sequence>
<keyword evidence="8" id="KW-0492">Microsome</keyword>
<keyword evidence="10 13" id="KW-0408">Iron</keyword>
<dbReference type="InterPro" id="IPR001128">
    <property type="entry name" value="Cyt_P450"/>
</dbReference>
<dbReference type="InterPro" id="IPR017972">
    <property type="entry name" value="Cyt_P450_CS"/>
</dbReference>
<dbReference type="EMBL" id="KC686849">
    <property type="protein sequence ID" value="AGI03842.1"/>
    <property type="molecule type" value="mRNA"/>
</dbReference>
<keyword evidence="7" id="KW-0256">Endoplasmic reticulum</keyword>
<gene>
    <name evidence="16" type="primary">CYP6BQ8</name>
</gene>
<dbReference type="PANTHER" id="PTHR24292:SF100">
    <property type="entry name" value="CYTOCHROME P450 6A16, ISOFORM B-RELATED"/>
    <property type="match status" value="1"/>
</dbReference>
<dbReference type="InterPro" id="IPR002401">
    <property type="entry name" value="Cyt_P450_E_grp-I"/>
</dbReference>
<feature type="transmembrane region" description="Helical" evidence="15">
    <location>
        <begin position="6"/>
        <end position="25"/>
    </location>
</feature>
<evidence type="ECO:0000256" key="2">
    <source>
        <dbReference type="ARBA" id="ARBA00004174"/>
    </source>
</evidence>
<evidence type="ECO:0000256" key="9">
    <source>
        <dbReference type="ARBA" id="ARBA00023002"/>
    </source>
</evidence>
<feature type="binding site" description="axial binding residue" evidence="13">
    <location>
        <position position="461"/>
    </location>
    <ligand>
        <name>heme</name>
        <dbReference type="ChEBI" id="CHEBI:30413"/>
    </ligand>
    <ligandPart>
        <name>Fe</name>
        <dbReference type="ChEBI" id="CHEBI:18248"/>
    </ligandPart>
</feature>
<evidence type="ECO:0000256" key="4">
    <source>
        <dbReference type="ARBA" id="ARBA00010617"/>
    </source>
</evidence>
<keyword evidence="6 13" id="KW-0479">Metal-binding</keyword>
<keyword evidence="15" id="KW-1133">Transmembrane helix</keyword>
<name>M4VQG0_TRICA</name>
<organism evidence="16">
    <name type="scientific">Tribolium castaneum</name>
    <name type="common">Red flour beetle</name>
    <dbReference type="NCBI Taxonomy" id="7070"/>
    <lineage>
        <taxon>Eukaryota</taxon>
        <taxon>Metazoa</taxon>
        <taxon>Ecdysozoa</taxon>
        <taxon>Arthropoda</taxon>
        <taxon>Hexapoda</taxon>
        <taxon>Insecta</taxon>
        <taxon>Pterygota</taxon>
        <taxon>Neoptera</taxon>
        <taxon>Endopterygota</taxon>
        <taxon>Coleoptera</taxon>
        <taxon>Polyphaga</taxon>
        <taxon>Cucujiformia</taxon>
        <taxon>Tenebrionidae</taxon>
        <taxon>Tenebrionidae incertae sedis</taxon>
        <taxon>Tribolium</taxon>
    </lineage>
</organism>
<keyword evidence="9 14" id="KW-0560">Oxidoreductase</keyword>
<evidence type="ECO:0000256" key="13">
    <source>
        <dbReference type="PIRSR" id="PIRSR602401-1"/>
    </source>
</evidence>
<dbReference type="GO" id="GO:0016705">
    <property type="term" value="F:oxidoreductase activity, acting on paired donors, with incorporation or reduction of molecular oxygen"/>
    <property type="evidence" value="ECO:0007669"/>
    <property type="project" value="InterPro"/>
</dbReference>
<dbReference type="InterPro" id="IPR036396">
    <property type="entry name" value="Cyt_P450_sf"/>
</dbReference>
<evidence type="ECO:0000256" key="5">
    <source>
        <dbReference type="ARBA" id="ARBA00022617"/>
    </source>
</evidence>
<dbReference type="CDD" id="cd11056">
    <property type="entry name" value="CYP6-like"/>
    <property type="match status" value="1"/>
</dbReference>
<evidence type="ECO:0000256" key="12">
    <source>
        <dbReference type="ARBA" id="ARBA00023136"/>
    </source>
</evidence>
<dbReference type="GO" id="GO:0005789">
    <property type="term" value="C:endoplasmic reticulum membrane"/>
    <property type="evidence" value="ECO:0007669"/>
    <property type="project" value="UniProtKB-SubCell"/>
</dbReference>
<keyword evidence="5 13" id="KW-0349">Heme</keyword>
<evidence type="ECO:0000256" key="10">
    <source>
        <dbReference type="ARBA" id="ARBA00023004"/>
    </source>
</evidence>
<keyword evidence="11 14" id="KW-0503">Monooxygenase</keyword>
<evidence type="ECO:0000256" key="11">
    <source>
        <dbReference type="ARBA" id="ARBA00023033"/>
    </source>
</evidence>
<dbReference type="PANTHER" id="PTHR24292">
    <property type="entry name" value="CYTOCHROME P450"/>
    <property type="match status" value="1"/>
</dbReference>
<comment type="cofactor">
    <cofactor evidence="1 13">
        <name>heme</name>
        <dbReference type="ChEBI" id="CHEBI:30413"/>
    </cofactor>
</comment>
<dbReference type="FunFam" id="1.10.630.10:FF:000042">
    <property type="entry name" value="Cytochrome P450"/>
    <property type="match status" value="1"/>
</dbReference>
<protein>
    <submittedName>
        <fullName evidence="16">Cytochrome P450 6BQ8</fullName>
    </submittedName>
</protein>
<dbReference type="PRINTS" id="PR00385">
    <property type="entry name" value="P450"/>
</dbReference>
<comment type="similarity">
    <text evidence="4 14">Belongs to the cytochrome P450 family.</text>
</comment>
<reference evidence="16" key="1">
    <citation type="journal article" date="2013" name="BMC Genomics">
        <title>Integrated analysis of cytochrome P450 gene superfamily in the red flour beetle, Tribolium castaneum.</title>
        <authorList>
            <person name="Zhu F."/>
            <person name="Moural T.W."/>
            <person name="Shah K."/>
            <person name="Palli S.R."/>
        </authorList>
    </citation>
    <scope>NUCLEOTIDE SEQUENCE</scope>
    <source>
        <strain evidence="16">GA</strain>
    </source>
</reference>
<evidence type="ECO:0000313" key="16">
    <source>
        <dbReference type="EMBL" id="AGI03842.1"/>
    </source>
</evidence>
<dbReference type="AlphaFoldDB" id="M4VQG0"/>
<dbReference type="Pfam" id="PF00067">
    <property type="entry name" value="p450"/>
    <property type="match status" value="1"/>
</dbReference>